<dbReference type="STRING" id="44010.AWC00_14970"/>
<dbReference type="NCBIfam" id="TIGR03086">
    <property type="entry name" value="TIGR03086 family metal-binding protein"/>
    <property type="match status" value="1"/>
</dbReference>
<dbReference type="InterPro" id="IPR017520">
    <property type="entry name" value="CHP03086"/>
</dbReference>
<accession>A0A1X1TAH7</accession>
<sequence>MDPVVAHQRAQDAFAAALANVGPDQLGAPTPCSEWTVHDLIEHVVSGNEHVGIWSGRNEVAPPRPDGNVAAHRATAAAAQEIFAGPDGMSTIFKLPFGEFPGQFFIGLRTSDVLTHAWDLATATGESTDLDRELATEQLAAVRAFVGPQFRGAGLPFGDEQPCSTERAPADQLAAFLGRKVQ</sequence>
<dbReference type="EMBL" id="AP022613">
    <property type="protein sequence ID" value="BBZ37588.1"/>
    <property type="molecule type" value="Genomic_DNA"/>
</dbReference>
<dbReference type="RefSeq" id="WP_085233489.1">
    <property type="nucleotide sequence ID" value="NZ_AP022613.1"/>
</dbReference>
<evidence type="ECO:0000313" key="3">
    <source>
        <dbReference type="Proteomes" id="UP000467385"/>
    </source>
</evidence>
<dbReference type="InterPro" id="IPR024344">
    <property type="entry name" value="MDMPI_metal-binding"/>
</dbReference>
<name>A0A1X1TAH7_9MYCO</name>
<evidence type="ECO:0000259" key="1">
    <source>
        <dbReference type="Pfam" id="PF11716"/>
    </source>
</evidence>
<gene>
    <name evidence="2" type="ORF">MCNS_06510</name>
</gene>
<dbReference type="GO" id="GO:0046872">
    <property type="term" value="F:metal ion binding"/>
    <property type="evidence" value="ECO:0007669"/>
    <property type="project" value="InterPro"/>
</dbReference>
<dbReference type="AlphaFoldDB" id="A0A1X1TAH7"/>
<feature type="domain" description="Mycothiol-dependent maleylpyruvate isomerase metal-binding" evidence="1">
    <location>
        <begin position="9"/>
        <end position="120"/>
    </location>
</feature>
<dbReference type="SUPFAM" id="SSF109854">
    <property type="entry name" value="DinB/YfiT-like putative metalloenzymes"/>
    <property type="match status" value="1"/>
</dbReference>
<dbReference type="NCBIfam" id="TIGR03083">
    <property type="entry name" value="maleylpyruvate isomerase family mycothiol-dependent enzyme"/>
    <property type="match status" value="1"/>
</dbReference>
<keyword evidence="3" id="KW-1185">Reference proteome</keyword>
<dbReference type="OrthoDB" id="5185819at2"/>
<reference evidence="2 3" key="1">
    <citation type="journal article" date="2019" name="Emerg. Microbes Infect.">
        <title>Comprehensive subspecies identification of 175 nontuberculous mycobacteria species based on 7547 genomic profiles.</title>
        <authorList>
            <person name="Matsumoto Y."/>
            <person name="Kinjo T."/>
            <person name="Motooka D."/>
            <person name="Nabeya D."/>
            <person name="Jung N."/>
            <person name="Uechi K."/>
            <person name="Horii T."/>
            <person name="Iida T."/>
            <person name="Fujita J."/>
            <person name="Nakamura S."/>
        </authorList>
    </citation>
    <scope>NUCLEOTIDE SEQUENCE [LARGE SCALE GENOMIC DNA]</scope>
    <source>
        <strain evidence="2 3">JCM 14738</strain>
    </source>
</reference>
<dbReference type="InterPro" id="IPR034660">
    <property type="entry name" value="DinB/YfiT-like"/>
</dbReference>
<dbReference type="Pfam" id="PF11716">
    <property type="entry name" value="MDMPI_N"/>
    <property type="match status" value="1"/>
</dbReference>
<evidence type="ECO:0000313" key="2">
    <source>
        <dbReference type="EMBL" id="BBZ37588.1"/>
    </source>
</evidence>
<organism evidence="2 3">
    <name type="scientific">Mycobacterium conspicuum</name>
    <dbReference type="NCBI Taxonomy" id="44010"/>
    <lineage>
        <taxon>Bacteria</taxon>
        <taxon>Bacillati</taxon>
        <taxon>Actinomycetota</taxon>
        <taxon>Actinomycetes</taxon>
        <taxon>Mycobacteriales</taxon>
        <taxon>Mycobacteriaceae</taxon>
        <taxon>Mycobacterium</taxon>
    </lineage>
</organism>
<dbReference type="Gene3D" id="1.20.120.450">
    <property type="entry name" value="dinb family like domain"/>
    <property type="match status" value="1"/>
</dbReference>
<proteinExistence type="predicted"/>
<dbReference type="Proteomes" id="UP000467385">
    <property type="component" value="Chromosome"/>
</dbReference>
<dbReference type="InterPro" id="IPR017517">
    <property type="entry name" value="Maleyloyr_isom"/>
</dbReference>
<protein>
    <submittedName>
        <fullName evidence="2">TIGR03086 family protein</fullName>
    </submittedName>
</protein>